<name>A0A1A8VKL2_PLAOA</name>
<dbReference type="EMBL" id="FLQV01000069">
    <property type="protein sequence ID" value="SBS80823.1"/>
    <property type="molecule type" value="Genomic_DNA"/>
</dbReference>
<accession>A0A1A8VKL2</accession>
<evidence type="ECO:0000313" key="2">
    <source>
        <dbReference type="Proteomes" id="UP000078546"/>
    </source>
</evidence>
<organism evidence="1 2">
    <name type="scientific">Plasmodium ovale curtisi</name>
    <dbReference type="NCBI Taxonomy" id="864141"/>
    <lineage>
        <taxon>Eukaryota</taxon>
        <taxon>Sar</taxon>
        <taxon>Alveolata</taxon>
        <taxon>Apicomplexa</taxon>
        <taxon>Aconoidasida</taxon>
        <taxon>Haemosporida</taxon>
        <taxon>Plasmodiidae</taxon>
        <taxon>Plasmodium</taxon>
        <taxon>Plasmodium (Plasmodium)</taxon>
    </lineage>
</organism>
<dbReference type="Proteomes" id="UP000078546">
    <property type="component" value="Unassembled WGS sequence"/>
</dbReference>
<evidence type="ECO:0000313" key="1">
    <source>
        <dbReference type="EMBL" id="SBS80823.1"/>
    </source>
</evidence>
<reference evidence="2" key="1">
    <citation type="submission" date="2016-05" db="EMBL/GenBank/DDBJ databases">
        <authorList>
            <person name="Naeem Raeece"/>
        </authorList>
    </citation>
    <scope>NUCLEOTIDE SEQUENCE [LARGE SCALE GENOMIC DNA]</scope>
</reference>
<proteinExistence type="predicted"/>
<protein>
    <submittedName>
        <fullName evidence="1">Uncharacterized protein</fullName>
    </submittedName>
</protein>
<dbReference type="AlphaFoldDB" id="A0A1A8VKL2"/>
<sequence length="150" mass="17121">MTMSEQKRRTKWYFNNKAIGAVYLQGCKETVPLVDSMCKSPCNCCACGGLKCARNFVCDLATYERWGGERDFSKHLVAKTKYGKNIHHMSSTHCTLDGIGELRRRNYSNFKGKNAHRKTRWCENLQGTFWVGIKTSINGDPYNGNFLICC</sequence>
<gene>
    <name evidence="1" type="ORF">POVCU1_003170</name>
</gene>